<reference evidence="3 4" key="1">
    <citation type="journal article" date="2005" name="Genome Res.">
        <title>Living with two extremes: conclusions from the genome sequence of Natronomonas pharaonis.</title>
        <authorList>
            <person name="Falb M."/>
            <person name="Pfeiffer F."/>
            <person name="Palm P."/>
            <person name="Rodewald K."/>
            <person name="Hickmann V."/>
            <person name="Tittor J."/>
            <person name="Oesterhelt D."/>
        </authorList>
    </citation>
    <scope>NUCLEOTIDE SEQUENCE [LARGE SCALE GENOMIC DNA]</scope>
    <source>
        <strain evidence="4">ATCC 35678 / DSM 2160 / CIP 103997 / JCM 8858 / NBRC 14720 / NCIMB 2260 / Gabara</strain>
    </source>
</reference>
<name>A0A1U7ETX8_NATPD</name>
<evidence type="ECO:0000313" key="4">
    <source>
        <dbReference type="Proteomes" id="UP000002698"/>
    </source>
</evidence>
<dbReference type="OrthoDB" id="271491at2157"/>
<dbReference type="InterPro" id="IPR027268">
    <property type="entry name" value="Peptidase_M4/M1_CTD_sf"/>
</dbReference>
<protein>
    <submittedName>
        <fullName evidence="3">Probable secreted glycoprotein</fullName>
    </submittedName>
</protein>
<dbReference type="RefSeq" id="WP_011322031.1">
    <property type="nucleotide sequence ID" value="NC_007426.1"/>
</dbReference>
<organism evidence="3 4">
    <name type="scientific">Natronomonas pharaonis (strain ATCC 35678 / DSM 2160 / CIP 103997 / JCM 8858 / NBRC 14720 / NCIMB 2260 / Gabara)</name>
    <name type="common">Halobacterium pharaonis</name>
    <dbReference type="NCBI Taxonomy" id="348780"/>
    <lineage>
        <taxon>Archaea</taxon>
        <taxon>Methanobacteriati</taxon>
        <taxon>Methanobacteriota</taxon>
        <taxon>Stenosarchaea group</taxon>
        <taxon>Halobacteria</taxon>
        <taxon>Halobacteriales</taxon>
        <taxon>Natronomonadaceae</taxon>
        <taxon>Natronomonas</taxon>
    </lineage>
</organism>
<dbReference type="eggNOG" id="arCOG06334">
    <property type="taxonomic scope" value="Archaea"/>
</dbReference>
<proteinExistence type="predicted"/>
<keyword evidence="2" id="KW-0472">Membrane</keyword>
<dbReference type="HOGENOM" id="CLU_015660_0_0_2"/>
<dbReference type="Gene3D" id="2.60.40.10">
    <property type="entry name" value="Immunoglobulins"/>
    <property type="match status" value="1"/>
</dbReference>
<dbReference type="STRING" id="348780.NP_0608A"/>
<evidence type="ECO:0000256" key="2">
    <source>
        <dbReference type="SAM" id="Phobius"/>
    </source>
</evidence>
<sequence>MERRHVVVPLLSAVVLLFVLAAFTTPAAAASIDVENTLAQDDRDDYIAVETAVSVPENTAELEVTLPEGAVPERAVGFSQTDDRTFEWTGETTEPTVEYAYEATVREQRGGHEGLFYVDADEWAIVRTPLIGLSWRGPDAEVVRESRVDGPGVASSHMAYLGPYEQHTRTAAGQQFSLVVPAAADLRESPEAILDSLTAASGRLDIGSRNENVFAIAAPTEFHEWGPAGLQRGPAGDMWVRDREPLDTARSAWVHEYVHTRQAFNDAPDRHTDATRWTVEGMADYYAALLSYEAGDIDAETFRDRLEHGAGDEYTDVQLVDPDTWEGTNADYDRGALVFGHIDRRLRAESDTTLNAVVASMNDADPLTHEAFLDAVEEAGGSDIRADAERYTETTAAPSVWDRGEHAAAFSDTPAYVSAVSVTPETAEVGEPITVSATVESTANGVEHTVTFTVDGEPAGTETVTVDGATNATGVIEFDEPGEYTVGADDISTTVTVTDEPANGEGAASDDGTVTPETTAAPDEATPTPGTTDDGSLPMPESQSGFGVVAAVLALLAGVVSARRR</sequence>
<keyword evidence="2" id="KW-1133">Transmembrane helix</keyword>
<dbReference type="Proteomes" id="UP000002698">
    <property type="component" value="Chromosome"/>
</dbReference>
<dbReference type="AlphaFoldDB" id="A0A1U7ETX8"/>
<evidence type="ECO:0000256" key="1">
    <source>
        <dbReference type="SAM" id="MobiDB-lite"/>
    </source>
</evidence>
<dbReference type="eggNOG" id="arCOG03256">
    <property type="taxonomic scope" value="Archaea"/>
</dbReference>
<feature type="region of interest" description="Disordered" evidence="1">
    <location>
        <begin position="498"/>
        <end position="542"/>
    </location>
</feature>
<dbReference type="EnsemblBacteria" id="CAI48395">
    <property type="protein sequence ID" value="CAI48395"/>
    <property type="gene ID" value="NP_0608A"/>
</dbReference>
<evidence type="ECO:0000313" key="3">
    <source>
        <dbReference type="EMBL" id="CAI48395.1"/>
    </source>
</evidence>
<dbReference type="KEGG" id="nph:NP_0608A"/>
<accession>A0A1U7ETX8</accession>
<dbReference type="GeneID" id="3700904"/>
<dbReference type="InterPro" id="IPR013783">
    <property type="entry name" value="Ig-like_fold"/>
</dbReference>
<dbReference type="Gene3D" id="1.10.390.10">
    <property type="entry name" value="Neutral Protease Domain 2"/>
    <property type="match status" value="1"/>
</dbReference>
<keyword evidence="2" id="KW-0812">Transmembrane</keyword>
<feature type="compositionally biased region" description="Low complexity" evidence="1">
    <location>
        <begin position="515"/>
        <end position="535"/>
    </location>
</feature>
<keyword evidence="4" id="KW-1185">Reference proteome</keyword>
<gene>
    <name evidence="3" type="ordered locus">NP_0608A</name>
</gene>
<feature type="transmembrane region" description="Helical" evidence="2">
    <location>
        <begin position="544"/>
        <end position="562"/>
    </location>
</feature>
<dbReference type="EMBL" id="CR936257">
    <property type="protein sequence ID" value="CAI48395.1"/>
    <property type="molecule type" value="Genomic_DNA"/>
</dbReference>